<dbReference type="CDD" id="cd07064">
    <property type="entry name" value="AlkD_like_1"/>
    <property type="match status" value="1"/>
</dbReference>
<dbReference type="Pfam" id="PF08713">
    <property type="entry name" value="DNA_alkylation"/>
    <property type="match status" value="1"/>
</dbReference>
<keyword evidence="1" id="KW-0560">Oxidoreductase</keyword>
<evidence type="ECO:0000313" key="1">
    <source>
        <dbReference type="EMBL" id="VTQ58498.1"/>
    </source>
</evidence>
<dbReference type="EMBL" id="CABEEP010000001">
    <property type="protein sequence ID" value="VTQ58498.1"/>
    <property type="molecule type" value="Genomic_DNA"/>
</dbReference>
<dbReference type="Proteomes" id="UP000352698">
    <property type="component" value="Unassembled WGS sequence"/>
</dbReference>
<dbReference type="SUPFAM" id="SSF48371">
    <property type="entry name" value="ARM repeat"/>
    <property type="match status" value="1"/>
</dbReference>
<reference evidence="1 2" key="1">
    <citation type="submission" date="2019-05" db="EMBL/GenBank/DDBJ databases">
        <authorList>
            <consortium name="Pathogen Informatics"/>
        </authorList>
    </citation>
    <scope>NUCLEOTIDE SEQUENCE [LARGE SCALE GENOMIC DNA]</scope>
    <source>
        <strain evidence="1 2">NCTC12204</strain>
    </source>
</reference>
<protein>
    <submittedName>
        <fullName evidence="1">DNA alkylation repair protein</fullName>
        <ecNumber evidence="1">1.14.11.33</ecNumber>
    </submittedName>
</protein>
<proteinExistence type="predicted"/>
<evidence type="ECO:0000313" key="2">
    <source>
        <dbReference type="Proteomes" id="UP000352698"/>
    </source>
</evidence>
<dbReference type="PANTHER" id="PTHR34070:SF1">
    <property type="entry name" value="DNA ALKYLATION REPAIR PROTEIN"/>
    <property type="match status" value="1"/>
</dbReference>
<name>A0A7Z9ART4_ENTHR</name>
<gene>
    <name evidence="1" type="ORF">NCTC12204_00138</name>
</gene>
<accession>A0A7Z9ART4</accession>
<dbReference type="AlphaFoldDB" id="A0A7Z9ART4"/>
<comment type="caution">
    <text evidence="1">The sequence shown here is derived from an EMBL/GenBank/DDBJ whole genome shotgun (WGS) entry which is preliminary data.</text>
</comment>
<dbReference type="RefSeq" id="WP_010736829.1">
    <property type="nucleotide sequence ID" value="NZ_AP027299.1"/>
</dbReference>
<dbReference type="GO" id="GO:0035516">
    <property type="term" value="F:broad specificity oxidative DNA demethylase activity"/>
    <property type="evidence" value="ECO:0007669"/>
    <property type="project" value="UniProtKB-EC"/>
</dbReference>
<dbReference type="Gene3D" id="1.20.1660.10">
    <property type="entry name" value="Hypothetical protein (EF3068)"/>
    <property type="match status" value="1"/>
</dbReference>
<dbReference type="PANTHER" id="PTHR34070">
    <property type="entry name" value="ARMADILLO-TYPE FOLD"/>
    <property type="match status" value="1"/>
</dbReference>
<dbReference type="Gene3D" id="1.25.40.290">
    <property type="entry name" value="ARM repeat domains"/>
    <property type="match status" value="1"/>
</dbReference>
<dbReference type="EC" id="1.14.11.33" evidence="1"/>
<sequence>MELLVFQKNEEKAHPMEMYMRNQFSFAGVPKPERWKLQQTLLRESKVLDVPDLFFLVFYYYEKKEREYQYLAIDLIQQNIKRLSLDELVELSVLVPEKAWWDTIDAWRKVYATWCKLHMEQLETVSLLFEKKEDFWLRRIAITLQLGFKEATNQLLLDRVITEDRSSKEFFIQKAIGWALRDYSKTNVSWVKEQLTKEWSALTRREASKYL</sequence>
<organism evidence="1 2">
    <name type="scientific">Enterococcus hirae</name>
    <dbReference type="NCBI Taxonomy" id="1354"/>
    <lineage>
        <taxon>Bacteria</taxon>
        <taxon>Bacillati</taxon>
        <taxon>Bacillota</taxon>
        <taxon>Bacilli</taxon>
        <taxon>Lactobacillales</taxon>
        <taxon>Enterococcaceae</taxon>
        <taxon>Enterococcus</taxon>
    </lineage>
</organism>
<dbReference type="InterPro" id="IPR014825">
    <property type="entry name" value="DNA_alkylation"/>
</dbReference>
<dbReference type="InterPro" id="IPR016024">
    <property type="entry name" value="ARM-type_fold"/>
</dbReference>